<dbReference type="EMBL" id="CP126214">
    <property type="protein sequence ID" value="WIA16464.1"/>
    <property type="molecule type" value="Genomic_DNA"/>
</dbReference>
<evidence type="ECO:0000313" key="2">
    <source>
        <dbReference type="EMBL" id="WIA16464.1"/>
    </source>
</evidence>
<name>A0ABY8U4T3_TETOB</name>
<organism evidence="2 3">
    <name type="scientific">Tetradesmus obliquus</name>
    <name type="common">Green alga</name>
    <name type="synonym">Acutodesmus obliquus</name>
    <dbReference type="NCBI Taxonomy" id="3088"/>
    <lineage>
        <taxon>Eukaryota</taxon>
        <taxon>Viridiplantae</taxon>
        <taxon>Chlorophyta</taxon>
        <taxon>core chlorophytes</taxon>
        <taxon>Chlorophyceae</taxon>
        <taxon>CS clade</taxon>
        <taxon>Sphaeropleales</taxon>
        <taxon>Scenedesmaceae</taxon>
        <taxon>Tetradesmus</taxon>
    </lineage>
</organism>
<evidence type="ECO:0000256" key="1">
    <source>
        <dbReference type="SAM" id="MobiDB-lite"/>
    </source>
</evidence>
<dbReference type="Proteomes" id="UP001244341">
    <property type="component" value="Chromosome 7b"/>
</dbReference>
<accession>A0ABY8U4T3</accession>
<feature type="compositionally biased region" description="Low complexity" evidence="1">
    <location>
        <begin position="135"/>
        <end position="144"/>
    </location>
</feature>
<feature type="region of interest" description="Disordered" evidence="1">
    <location>
        <begin position="133"/>
        <end position="154"/>
    </location>
</feature>
<dbReference type="SUPFAM" id="SSF53756">
    <property type="entry name" value="UDP-Glycosyltransferase/glycogen phosphorylase"/>
    <property type="match status" value="1"/>
</dbReference>
<reference evidence="2 3" key="1">
    <citation type="submission" date="2023-05" db="EMBL/GenBank/DDBJ databases">
        <title>A 100% complete, gapless, phased diploid assembly of the Scenedesmus obliquus UTEX 3031 genome.</title>
        <authorList>
            <person name="Biondi T.C."/>
            <person name="Hanschen E.R."/>
            <person name="Kwon T."/>
            <person name="Eng W."/>
            <person name="Kruse C.P.S."/>
            <person name="Koehler S.I."/>
            <person name="Kunde Y."/>
            <person name="Gleasner C.D."/>
            <person name="You Mak K.T."/>
            <person name="Polle J."/>
            <person name="Hovde B.T."/>
            <person name="Starkenburg S.R."/>
        </authorList>
    </citation>
    <scope>NUCLEOTIDE SEQUENCE [LARGE SCALE GENOMIC DNA]</scope>
    <source>
        <strain evidence="2 3">DOE0152z</strain>
    </source>
</reference>
<keyword evidence="3" id="KW-1185">Reference proteome</keyword>
<gene>
    <name evidence="2" type="ORF">OEZ85_013148</name>
</gene>
<dbReference type="Gene3D" id="3.40.50.2000">
    <property type="entry name" value="Glycogen Phosphorylase B"/>
    <property type="match status" value="1"/>
</dbReference>
<protein>
    <recommendedName>
        <fullName evidence="4">Glycosyltransferase family 28 N-terminal domain-containing protein</fullName>
    </recommendedName>
</protein>
<evidence type="ECO:0000313" key="3">
    <source>
        <dbReference type="Proteomes" id="UP001244341"/>
    </source>
</evidence>
<sequence length="195" mass="21699">MVDVLMVCVGSRGDTQPFVDLALALKAAGISSVVAAHPEFEGFVQAAGCCFAPVRSSLPEALRTTAAGKQMREESGSAGLKYFPALFNRLFQDWFQETLQLAEKYKPRILLLTLMPYLAGGFRVPELIEQRLKEQQQQQQQQQQHGERSQPTATERKPQLLVVYTVPAHPTWAFVPPSTGIGLSTRLGIFNRLLW</sequence>
<evidence type="ECO:0008006" key="4">
    <source>
        <dbReference type="Google" id="ProtNLM"/>
    </source>
</evidence>
<proteinExistence type="predicted"/>